<dbReference type="GO" id="GO:0005634">
    <property type="term" value="C:nucleus"/>
    <property type="evidence" value="ECO:0007669"/>
    <property type="project" value="UniProtKB-SubCell"/>
</dbReference>
<keyword evidence="11" id="KW-0539">Nucleus</keyword>
<keyword evidence="10" id="KW-0804">Transcription</keyword>
<proteinExistence type="predicted"/>
<evidence type="ECO:0000256" key="7">
    <source>
        <dbReference type="ARBA" id="ARBA00022833"/>
    </source>
</evidence>
<dbReference type="PROSITE" id="PS50174">
    <property type="entry name" value="G_PATCH"/>
    <property type="match status" value="1"/>
</dbReference>
<dbReference type="InterPro" id="IPR000571">
    <property type="entry name" value="Znf_CCCH"/>
</dbReference>
<evidence type="ECO:0000256" key="3">
    <source>
        <dbReference type="ARBA" id="ARBA00022414"/>
    </source>
</evidence>
<evidence type="ECO:0000256" key="12">
    <source>
        <dbReference type="PROSITE-ProRule" id="PRU00723"/>
    </source>
</evidence>
<dbReference type="GO" id="GO:0008270">
    <property type="term" value="F:zinc ion binding"/>
    <property type="evidence" value="ECO:0007669"/>
    <property type="project" value="UniProtKB-KW"/>
</dbReference>
<dbReference type="AlphaFoldDB" id="A0A8D8P2R3"/>
<dbReference type="PROSITE" id="PS50103">
    <property type="entry name" value="ZF_C3H1"/>
    <property type="match status" value="1"/>
</dbReference>
<feature type="region of interest" description="Disordered" evidence="13">
    <location>
        <begin position="487"/>
        <end position="506"/>
    </location>
</feature>
<evidence type="ECO:0000256" key="1">
    <source>
        <dbReference type="ARBA" id="ARBA00004062"/>
    </source>
</evidence>
<evidence type="ECO:0000259" key="14">
    <source>
        <dbReference type="PROSITE" id="PS50103"/>
    </source>
</evidence>
<protein>
    <recommendedName>
        <fullName evidence="3">Zinc finger CCCH-type with G patch domain-containing protein</fullName>
    </recommendedName>
</protein>
<reference evidence="16" key="1">
    <citation type="submission" date="2021-05" db="EMBL/GenBank/DDBJ databases">
        <authorList>
            <person name="Alioto T."/>
            <person name="Alioto T."/>
            <person name="Gomez Garrido J."/>
        </authorList>
    </citation>
    <scope>NUCLEOTIDE SEQUENCE</scope>
</reference>
<dbReference type="SMART" id="SM00443">
    <property type="entry name" value="G_patch"/>
    <property type="match status" value="1"/>
</dbReference>
<feature type="domain" description="G-patch" evidence="15">
    <location>
        <begin position="303"/>
        <end position="349"/>
    </location>
</feature>
<evidence type="ECO:0000259" key="15">
    <source>
        <dbReference type="PROSITE" id="PS50174"/>
    </source>
</evidence>
<feature type="domain" description="C3H1-type" evidence="14">
    <location>
        <begin position="156"/>
        <end position="183"/>
    </location>
</feature>
<keyword evidence="6 12" id="KW-0863">Zinc-finger</keyword>
<keyword evidence="5 12" id="KW-0479">Metal-binding</keyword>
<accession>A0A8D8P2R3</accession>
<evidence type="ECO:0000256" key="13">
    <source>
        <dbReference type="SAM" id="MobiDB-lite"/>
    </source>
</evidence>
<evidence type="ECO:0000256" key="6">
    <source>
        <dbReference type="ARBA" id="ARBA00022771"/>
    </source>
</evidence>
<feature type="compositionally biased region" description="Basic and acidic residues" evidence="13">
    <location>
        <begin position="489"/>
        <end position="506"/>
    </location>
</feature>
<dbReference type="PANTHER" id="PTHR46297:SF1">
    <property type="entry name" value="ZINC FINGER CCCH-TYPE WITH G PATCH DOMAIN-CONTAINING PROTEIN"/>
    <property type="match status" value="1"/>
</dbReference>
<evidence type="ECO:0000313" key="16">
    <source>
        <dbReference type="EMBL" id="CAG6587122.1"/>
    </source>
</evidence>
<evidence type="ECO:0000256" key="8">
    <source>
        <dbReference type="ARBA" id="ARBA00023015"/>
    </source>
</evidence>
<dbReference type="SMART" id="SM00356">
    <property type="entry name" value="ZnF_C3H1"/>
    <property type="match status" value="1"/>
</dbReference>
<comment type="function">
    <text evidence="1">Transcription repressor.</text>
</comment>
<evidence type="ECO:0000256" key="2">
    <source>
        <dbReference type="ARBA" id="ARBA00004123"/>
    </source>
</evidence>
<keyword evidence="7 12" id="KW-0862">Zinc</keyword>
<keyword evidence="4" id="KW-0678">Repressor</keyword>
<dbReference type="EMBL" id="HBUE01212786">
    <property type="protein sequence ID" value="CAG6535155.1"/>
    <property type="molecule type" value="Transcribed_RNA"/>
</dbReference>
<evidence type="ECO:0000256" key="11">
    <source>
        <dbReference type="ARBA" id="ARBA00023242"/>
    </source>
</evidence>
<comment type="subcellular location">
    <subcellularLocation>
        <location evidence="2">Nucleus</location>
    </subcellularLocation>
</comment>
<keyword evidence="9" id="KW-0238">DNA-binding</keyword>
<sequence>MSSTEELNDSIRLYNDQLAQVDLALAASDDADERTNLESLKRDLTELLNLTRETLDHEQQQQPEASSTPPADDIDKEFALFMAEVKELDDGGGGTATGTDSIKQDLQQLVGSKCSAPHTHKWGSRSHHNALICSVQQEEDGEDTTVKVLFINPTHQEMVPCAYYLEGECKFSDEKCRFSHGQSVAFLELKEYREPRFELLRRRGARVLAKQKSRLWEKGVVREADFEGKVCTVKLDESKRVVEVPFEDVFPLESGESCDSDLEGDSGSEEEDDVVAIRQAEIISRSLLNPVPSQRLGDWEKHTKGMGSRIMQKMGYVVGAGLGCRGEGIVVPIGAQVLPQGRSLDYCMQLREKANGDADLFSVEKKLMREKRIQEKRDAQESARRKGRKDVFSFINSDILGNDAGPSSSNSTKKSQASATLDLPKYASKDLNIASLKLAEQTRRLQAEVEKLTHSLKRHHPGTQMHSNLQKQLFAKRKEILQMQATEDSISREQQLRSDKRKMTVF</sequence>
<evidence type="ECO:0000256" key="4">
    <source>
        <dbReference type="ARBA" id="ARBA00022491"/>
    </source>
</evidence>
<organism evidence="16">
    <name type="scientific">Culex pipiens</name>
    <name type="common">House mosquito</name>
    <dbReference type="NCBI Taxonomy" id="7175"/>
    <lineage>
        <taxon>Eukaryota</taxon>
        <taxon>Metazoa</taxon>
        <taxon>Ecdysozoa</taxon>
        <taxon>Arthropoda</taxon>
        <taxon>Hexapoda</taxon>
        <taxon>Insecta</taxon>
        <taxon>Pterygota</taxon>
        <taxon>Neoptera</taxon>
        <taxon>Endopterygota</taxon>
        <taxon>Diptera</taxon>
        <taxon>Nematocera</taxon>
        <taxon>Culicoidea</taxon>
        <taxon>Culicidae</taxon>
        <taxon>Culicinae</taxon>
        <taxon>Culicini</taxon>
        <taxon>Culex</taxon>
        <taxon>Culex</taxon>
    </lineage>
</organism>
<dbReference type="InterPro" id="IPR000467">
    <property type="entry name" value="G_patch_dom"/>
</dbReference>
<feature type="zinc finger region" description="C3H1-type" evidence="12">
    <location>
        <begin position="156"/>
        <end position="183"/>
    </location>
</feature>
<dbReference type="GO" id="GO:0000978">
    <property type="term" value="F:RNA polymerase II cis-regulatory region sequence-specific DNA binding"/>
    <property type="evidence" value="ECO:0007669"/>
    <property type="project" value="TreeGrafter"/>
</dbReference>
<evidence type="ECO:0000256" key="10">
    <source>
        <dbReference type="ARBA" id="ARBA00023163"/>
    </source>
</evidence>
<dbReference type="Pfam" id="PF01585">
    <property type="entry name" value="G-patch"/>
    <property type="match status" value="1"/>
</dbReference>
<evidence type="ECO:0000256" key="9">
    <source>
        <dbReference type="ARBA" id="ARBA00023125"/>
    </source>
</evidence>
<dbReference type="CDD" id="cd20384">
    <property type="entry name" value="Tudor_ZGPAT"/>
    <property type="match status" value="1"/>
</dbReference>
<dbReference type="PANTHER" id="PTHR46297">
    <property type="entry name" value="ZINC FINGER CCCH-TYPE WITH G PATCH DOMAIN-CONTAINING PROTEIN"/>
    <property type="match status" value="1"/>
</dbReference>
<dbReference type="Gene3D" id="2.30.30.1190">
    <property type="match status" value="1"/>
</dbReference>
<evidence type="ECO:0000256" key="5">
    <source>
        <dbReference type="ARBA" id="ARBA00022723"/>
    </source>
</evidence>
<keyword evidence="8" id="KW-0805">Transcription regulation</keyword>
<dbReference type="GO" id="GO:0001227">
    <property type="term" value="F:DNA-binding transcription repressor activity, RNA polymerase II-specific"/>
    <property type="evidence" value="ECO:0007669"/>
    <property type="project" value="TreeGrafter"/>
</dbReference>
<name>A0A8D8P2R3_CULPI</name>
<dbReference type="EMBL" id="HBUE01319277">
    <property type="protein sequence ID" value="CAG6587122.1"/>
    <property type="molecule type" value="Transcribed_RNA"/>
</dbReference>
<dbReference type="EMBL" id="HBUE01124661">
    <property type="protein sequence ID" value="CAG6494085.1"/>
    <property type="molecule type" value="Transcribed_RNA"/>
</dbReference>